<keyword evidence="2" id="KW-1133">Transmembrane helix</keyword>
<gene>
    <name evidence="3" type="ORF">MUK42_17945</name>
</gene>
<evidence type="ECO:0000256" key="2">
    <source>
        <dbReference type="SAM" id="Phobius"/>
    </source>
</evidence>
<evidence type="ECO:0000256" key="1">
    <source>
        <dbReference type="ARBA" id="ARBA00022786"/>
    </source>
</evidence>
<sequence length="166" mass="18323">PSCHSPPQPPPSLVCNRGPGEYCCCLLNLSIFTYEVLMCAPSILDTLIVALCFLSPIAAQHATATLYNLLSVEVYHFIIGSKKPLIVALSAPTRFIKDMLKALFDLALYPLNCIALVELNVVSSLFMLVKKDGRRGLVEDAMMVIAQVARYDENMEAFWRVNSVSI</sequence>
<evidence type="ECO:0000313" key="4">
    <source>
        <dbReference type="Proteomes" id="UP001055439"/>
    </source>
</evidence>
<feature type="transmembrane region" description="Helical" evidence="2">
    <location>
        <begin position="107"/>
        <end position="129"/>
    </location>
</feature>
<dbReference type="Proteomes" id="UP001055439">
    <property type="component" value="Chromosome 8"/>
</dbReference>
<keyword evidence="2" id="KW-0812">Transmembrane</keyword>
<keyword evidence="1" id="KW-0833">Ubl conjugation pathway</keyword>
<feature type="non-terminal residue" evidence="3">
    <location>
        <position position="1"/>
    </location>
</feature>
<dbReference type="InterPro" id="IPR011989">
    <property type="entry name" value="ARM-like"/>
</dbReference>
<dbReference type="PANTHER" id="PTHR23315:SF238">
    <property type="entry name" value="ARM REPEAT SUPERFAMILY PROTEIN"/>
    <property type="match status" value="1"/>
</dbReference>
<dbReference type="OrthoDB" id="7537227at2759"/>
<dbReference type="EMBL" id="CP097510">
    <property type="protein sequence ID" value="URE30430.1"/>
    <property type="molecule type" value="Genomic_DNA"/>
</dbReference>
<name>A0A9E7HC11_9LILI</name>
<keyword evidence="2" id="KW-0472">Membrane</keyword>
<dbReference type="InterPro" id="IPR016024">
    <property type="entry name" value="ARM-type_fold"/>
</dbReference>
<reference evidence="3" key="1">
    <citation type="submission" date="2022-05" db="EMBL/GenBank/DDBJ databases">
        <title>The Musa troglodytarum L. genome provides insights into the mechanism of non-climacteric behaviour and enrichment of carotenoids.</title>
        <authorList>
            <person name="Wang J."/>
        </authorList>
    </citation>
    <scope>NUCLEOTIDE SEQUENCE</scope>
    <source>
        <tissue evidence="3">Leaf</tissue>
    </source>
</reference>
<dbReference type="PANTHER" id="PTHR23315">
    <property type="entry name" value="U BOX DOMAIN-CONTAINING"/>
    <property type="match status" value="1"/>
</dbReference>
<proteinExistence type="predicted"/>
<dbReference type="SUPFAM" id="SSF48371">
    <property type="entry name" value="ARM repeat"/>
    <property type="match status" value="1"/>
</dbReference>
<dbReference type="AlphaFoldDB" id="A0A9E7HC11"/>
<protein>
    <submittedName>
        <fullName evidence="3">U-box domain-containing protein</fullName>
    </submittedName>
</protein>
<evidence type="ECO:0000313" key="3">
    <source>
        <dbReference type="EMBL" id="URE30430.1"/>
    </source>
</evidence>
<organism evidence="3 4">
    <name type="scientific">Musa troglodytarum</name>
    <name type="common">fe'i banana</name>
    <dbReference type="NCBI Taxonomy" id="320322"/>
    <lineage>
        <taxon>Eukaryota</taxon>
        <taxon>Viridiplantae</taxon>
        <taxon>Streptophyta</taxon>
        <taxon>Embryophyta</taxon>
        <taxon>Tracheophyta</taxon>
        <taxon>Spermatophyta</taxon>
        <taxon>Magnoliopsida</taxon>
        <taxon>Liliopsida</taxon>
        <taxon>Zingiberales</taxon>
        <taxon>Musaceae</taxon>
        <taxon>Musa</taxon>
    </lineage>
</organism>
<accession>A0A9E7HC11</accession>
<keyword evidence="4" id="KW-1185">Reference proteome</keyword>
<feature type="transmembrane region" description="Helical" evidence="2">
    <location>
        <begin position="36"/>
        <end position="59"/>
    </location>
</feature>
<dbReference type="Gene3D" id="1.25.10.10">
    <property type="entry name" value="Leucine-rich Repeat Variant"/>
    <property type="match status" value="1"/>
</dbReference>